<dbReference type="Proteomes" id="UP000026714">
    <property type="component" value="Unassembled WGS sequence"/>
</dbReference>
<comment type="similarity">
    <text evidence="3 7">Belongs to the flagella basal body rod proteins family.</text>
</comment>
<dbReference type="GO" id="GO:0009424">
    <property type="term" value="C:bacterial-type flagellum hook"/>
    <property type="evidence" value="ECO:0007669"/>
    <property type="project" value="UniProtKB-UniRule"/>
</dbReference>
<proteinExistence type="inferred from homology"/>
<keyword evidence="5 7" id="KW-0964">Secreted</keyword>
<dbReference type="GO" id="GO:0005198">
    <property type="term" value="F:structural molecule activity"/>
    <property type="evidence" value="ECO:0007669"/>
    <property type="project" value="UniProtKB-UniRule"/>
</dbReference>
<evidence type="ECO:0000259" key="11">
    <source>
        <dbReference type="Pfam" id="PF22638"/>
    </source>
</evidence>
<organism evidence="12 13">
    <name type="scientific">Sphaerotilus natans subsp. natans DSM 6575</name>
    <dbReference type="NCBI Taxonomy" id="1286631"/>
    <lineage>
        <taxon>Bacteria</taxon>
        <taxon>Pseudomonadati</taxon>
        <taxon>Pseudomonadota</taxon>
        <taxon>Betaproteobacteria</taxon>
        <taxon>Burkholderiales</taxon>
        <taxon>Sphaerotilaceae</taxon>
        <taxon>Sphaerotilus</taxon>
    </lineage>
</organism>
<feature type="domain" description="Flagellar basal-body/hook protein C-terminal" evidence="9">
    <location>
        <begin position="519"/>
        <end position="556"/>
    </location>
</feature>
<dbReference type="Pfam" id="PF22638">
    <property type="entry name" value="FlgK_D1"/>
    <property type="match status" value="1"/>
</dbReference>
<feature type="domain" description="Flagellar hook-associated protein FlgK helical" evidence="11">
    <location>
        <begin position="94"/>
        <end position="332"/>
    </location>
</feature>
<dbReference type="PANTHER" id="PTHR30033">
    <property type="entry name" value="FLAGELLAR HOOK-ASSOCIATED PROTEIN 1"/>
    <property type="match status" value="1"/>
</dbReference>
<evidence type="ECO:0000256" key="1">
    <source>
        <dbReference type="ARBA" id="ARBA00004365"/>
    </source>
</evidence>
<dbReference type="EMBL" id="AZRA01000012">
    <property type="protein sequence ID" value="KDB53839.1"/>
    <property type="molecule type" value="Genomic_DNA"/>
</dbReference>
<evidence type="ECO:0000256" key="2">
    <source>
        <dbReference type="ARBA" id="ARBA00004613"/>
    </source>
</evidence>
<sequence>MSTSILMNMSVQAMFAAQAQIATAGHNIVNASVKGYSRQEVKLGTVAGHETSAGYIGRGVSVQTIERSHNTFLGGQVIQTQSQAAADSTRFGLLEQLESAYGMGEEGLGQATADLYASFSDLSSAPKDESVREVVLGKVQELTSRFRSTGDQIEQLHESTLSEIEDQVSLVNGLTAKIATLNSKLAGTGAQANQPNDLLDQRDQLIKELSQHIDVSRVETRGADGKPDGTVSLFVAGGQALVLGSETRELGVRISQGSPQVASLEVEASGTKRPLDSASVTGGSLGGLLRFQNEDLPEARSQLGMLAAVLADTINTQHAQGTDLDGRTGGDLLSVGEATVRPSDRNARDAFGQPATSVQITRVAGQGSALRASDYELRADPSDPSAYQVTRTSDGTVFSGVASGATIDGFRIDISGAAMASGDRFTLQPVSQAAQNARSAITDGRRIAAAGASSAGSGNANALQLQALTTAKTFEGRSFTDAHSRMVADLGVKVQRAESESDASTKVADRVTEQISSETGVNLEEEAARLIQFQQNYQVAAKVLTTTQKIFDTILSIMN</sequence>
<reference evidence="12 13" key="1">
    <citation type="journal article" date="2014" name="FEMS Microbiol. Ecol.">
        <title>Sphaerotilus natans encrusted with nanoball-shaped Fe(III) oxide minerals formed by nitrate-reducing mixotrophic Fe(II) oxidation.</title>
        <authorList>
            <person name="Park S."/>
            <person name="Kim D.H."/>
            <person name="Lee J.H."/>
            <person name="Hur H.G."/>
        </authorList>
    </citation>
    <scope>NUCLEOTIDE SEQUENCE [LARGE SCALE GENOMIC DNA]</scope>
    <source>
        <strain evidence="12 13">DSM 6575</strain>
    </source>
</reference>
<comment type="subcellular location">
    <subcellularLocation>
        <location evidence="1 7">Bacterial flagellum</location>
    </subcellularLocation>
    <subcellularLocation>
        <location evidence="2 7">Secreted</location>
    </subcellularLocation>
</comment>
<dbReference type="SUPFAM" id="SSF64518">
    <property type="entry name" value="Phase 1 flagellin"/>
    <property type="match status" value="1"/>
</dbReference>
<keyword evidence="13" id="KW-1185">Reference proteome</keyword>
<evidence type="ECO:0000256" key="5">
    <source>
        <dbReference type="ARBA" id="ARBA00022525"/>
    </source>
</evidence>
<evidence type="ECO:0000256" key="3">
    <source>
        <dbReference type="ARBA" id="ARBA00009677"/>
    </source>
</evidence>
<protein>
    <recommendedName>
        <fullName evidence="4 7">Flagellar hook-associated protein 1</fullName>
        <shortName evidence="7">HAP1</shortName>
    </recommendedName>
</protein>
<dbReference type="eggNOG" id="COG1256">
    <property type="taxonomic scope" value="Bacteria"/>
</dbReference>
<evidence type="ECO:0000256" key="6">
    <source>
        <dbReference type="ARBA" id="ARBA00023143"/>
    </source>
</evidence>
<evidence type="ECO:0000256" key="7">
    <source>
        <dbReference type="RuleBase" id="RU362065"/>
    </source>
</evidence>
<comment type="caution">
    <text evidence="12">The sequence shown here is derived from an EMBL/GenBank/DDBJ whole genome shotgun (WGS) entry which is preliminary data.</text>
</comment>
<dbReference type="PRINTS" id="PR01005">
    <property type="entry name" value="FLGHOOKAP1"/>
</dbReference>
<evidence type="ECO:0000259" key="10">
    <source>
        <dbReference type="Pfam" id="PF21158"/>
    </source>
</evidence>
<feature type="chain" id="PRO_5001576050" description="Flagellar hook-associated protein 1" evidence="8">
    <location>
        <begin position="20"/>
        <end position="559"/>
    </location>
</feature>
<evidence type="ECO:0000313" key="12">
    <source>
        <dbReference type="EMBL" id="KDB53839.1"/>
    </source>
</evidence>
<accession>A0A059KRG8</accession>
<name>A0A059KRG8_9BURK</name>
<dbReference type="RefSeq" id="WP_051631495.1">
    <property type="nucleotide sequence ID" value="NZ_AZRA01000012.1"/>
</dbReference>
<evidence type="ECO:0000256" key="8">
    <source>
        <dbReference type="SAM" id="SignalP"/>
    </source>
</evidence>
<dbReference type="AlphaFoldDB" id="A0A059KRG8"/>
<keyword evidence="8" id="KW-0732">Signal</keyword>
<dbReference type="NCBIfam" id="TIGR02492">
    <property type="entry name" value="flgK_ends"/>
    <property type="match status" value="1"/>
</dbReference>
<evidence type="ECO:0000256" key="4">
    <source>
        <dbReference type="ARBA" id="ARBA00016244"/>
    </source>
</evidence>
<dbReference type="InterPro" id="IPR053927">
    <property type="entry name" value="FlgK_helical"/>
</dbReference>
<evidence type="ECO:0000313" key="13">
    <source>
        <dbReference type="Proteomes" id="UP000026714"/>
    </source>
</evidence>
<dbReference type="STRING" id="34103.SAMN05421778_11256"/>
<dbReference type="Pfam" id="PF06429">
    <property type="entry name" value="Flg_bbr_C"/>
    <property type="match status" value="1"/>
</dbReference>
<feature type="signal peptide" evidence="8">
    <location>
        <begin position="1"/>
        <end position="19"/>
    </location>
</feature>
<dbReference type="InterPro" id="IPR049119">
    <property type="entry name" value="FlgK_D2-like"/>
</dbReference>
<evidence type="ECO:0000259" key="9">
    <source>
        <dbReference type="Pfam" id="PF06429"/>
    </source>
</evidence>
<gene>
    <name evidence="7" type="primary">flgK</name>
    <name evidence="12" type="ORF">X805_05450</name>
</gene>
<dbReference type="GO" id="GO:0044780">
    <property type="term" value="P:bacterial-type flagellum assembly"/>
    <property type="evidence" value="ECO:0007669"/>
    <property type="project" value="InterPro"/>
</dbReference>
<keyword evidence="6 7" id="KW-0975">Bacterial flagellum</keyword>
<dbReference type="InterPro" id="IPR002371">
    <property type="entry name" value="FlgK"/>
</dbReference>
<dbReference type="Pfam" id="PF21158">
    <property type="entry name" value="flgK_1st_1"/>
    <property type="match status" value="1"/>
</dbReference>
<dbReference type="GO" id="GO:0005576">
    <property type="term" value="C:extracellular region"/>
    <property type="evidence" value="ECO:0007669"/>
    <property type="project" value="UniProtKB-SubCell"/>
</dbReference>
<feature type="domain" description="Flagellar hook-associated protein 1 D2-like" evidence="10">
    <location>
        <begin position="358"/>
        <end position="429"/>
    </location>
</feature>
<dbReference type="PATRIC" id="fig|1286631.3.peg.537"/>
<dbReference type="PANTHER" id="PTHR30033:SF1">
    <property type="entry name" value="FLAGELLAR HOOK-ASSOCIATED PROTEIN 1"/>
    <property type="match status" value="1"/>
</dbReference>
<dbReference type="InterPro" id="IPR010930">
    <property type="entry name" value="Flg_bb/hook_C_dom"/>
</dbReference>